<dbReference type="RefSeq" id="XP_037219282.1">
    <property type="nucleotide sequence ID" value="XM_037363638.1"/>
</dbReference>
<dbReference type="GeneID" id="59346154"/>
<protein>
    <submittedName>
        <fullName evidence="2">Uncharacterized protein</fullName>
    </submittedName>
</protein>
<feature type="signal peptide" evidence="1">
    <location>
        <begin position="1"/>
        <end position="20"/>
    </location>
</feature>
<keyword evidence="1" id="KW-0732">Signal</keyword>
<keyword evidence="3" id="KW-1185">Reference proteome</keyword>
<reference evidence="2" key="1">
    <citation type="submission" date="2020-05" db="EMBL/GenBank/DDBJ databases">
        <title>Mycena genomes resolve the evolution of fungal bioluminescence.</title>
        <authorList>
            <person name="Tsai I.J."/>
        </authorList>
    </citation>
    <scope>NUCLEOTIDE SEQUENCE</scope>
    <source>
        <strain evidence="2">171206Taipei</strain>
    </source>
</reference>
<dbReference type="Proteomes" id="UP000636479">
    <property type="component" value="Unassembled WGS sequence"/>
</dbReference>
<name>A0A8H6SLZ9_9AGAR</name>
<dbReference type="OrthoDB" id="4991875at2759"/>
<proteinExistence type="predicted"/>
<organism evidence="2 3">
    <name type="scientific">Mycena indigotica</name>
    <dbReference type="NCBI Taxonomy" id="2126181"/>
    <lineage>
        <taxon>Eukaryota</taxon>
        <taxon>Fungi</taxon>
        <taxon>Dikarya</taxon>
        <taxon>Basidiomycota</taxon>
        <taxon>Agaricomycotina</taxon>
        <taxon>Agaricomycetes</taxon>
        <taxon>Agaricomycetidae</taxon>
        <taxon>Agaricales</taxon>
        <taxon>Marasmiineae</taxon>
        <taxon>Mycenaceae</taxon>
        <taxon>Mycena</taxon>
    </lineage>
</organism>
<sequence>MMSLSFTLLLSVLACSQVFAAPMPALVTVIAPIPGAGQTGTATILGVDQAGHTTFAIAEPVVDGSSTLTVLTATLVAGANFASETFSASFSQPGFAFDAVLGGECTITGDIAVCNDGTETVTTDAAFVTASLTQVLDVAEPTPL</sequence>
<evidence type="ECO:0000313" key="2">
    <source>
        <dbReference type="EMBL" id="KAF7301282.1"/>
    </source>
</evidence>
<dbReference type="EMBL" id="JACAZF010000006">
    <property type="protein sequence ID" value="KAF7301282.1"/>
    <property type="molecule type" value="Genomic_DNA"/>
</dbReference>
<gene>
    <name evidence="2" type="ORF">MIND_00693100</name>
</gene>
<evidence type="ECO:0000256" key="1">
    <source>
        <dbReference type="SAM" id="SignalP"/>
    </source>
</evidence>
<accession>A0A8H6SLZ9</accession>
<comment type="caution">
    <text evidence="2">The sequence shown here is derived from an EMBL/GenBank/DDBJ whole genome shotgun (WGS) entry which is preliminary data.</text>
</comment>
<evidence type="ECO:0000313" key="3">
    <source>
        <dbReference type="Proteomes" id="UP000636479"/>
    </source>
</evidence>
<dbReference type="AlphaFoldDB" id="A0A8H6SLZ9"/>
<feature type="chain" id="PRO_5034039323" evidence="1">
    <location>
        <begin position="21"/>
        <end position="144"/>
    </location>
</feature>